<dbReference type="RefSeq" id="WP_021471062.1">
    <property type="nucleotide sequence ID" value="NZ_BDMH01000026.1"/>
</dbReference>
<proteinExistence type="predicted"/>
<dbReference type="EMBL" id="CP101185">
    <property type="protein sequence ID" value="UYV98152.1"/>
    <property type="molecule type" value="Genomic_DNA"/>
</dbReference>
<gene>
    <name evidence="1" type="ORF">NL394_02635</name>
</gene>
<dbReference type="GeneID" id="79882379"/>
<dbReference type="Proteomes" id="UP001163293">
    <property type="component" value="Chromosome"/>
</dbReference>
<organism evidence="1 2">
    <name type="scientific">Paenarthrobacter ureafaciens</name>
    <dbReference type="NCBI Taxonomy" id="37931"/>
    <lineage>
        <taxon>Bacteria</taxon>
        <taxon>Bacillati</taxon>
        <taxon>Actinomycetota</taxon>
        <taxon>Actinomycetes</taxon>
        <taxon>Micrococcales</taxon>
        <taxon>Micrococcaceae</taxon>
        <taxon>Paenarthrobacter</taxon>
    </lineage>
</organism>
<evidence type="ECO:0000313" key="2">
    <source>
        <dbReference type="Proteomes" id="UP001163293"/>
    </source>
</evidence>
<evidence type="ECO:0000313" key="1">
    <source>
        <dbReference type="EMBL" id="UYV98152.1"/>
    </source>
</evidence>
<name>A0AAX3EM44_PAEUR</name>
<keyword evidence="2" id="KW-1185">Reference proteome</keyword>
<reference evidence="1" key="1">
    <citation type="submission" date="2022-07" db="EMBL/GenBank/DDBJ databases">
        <authorList>
            <person name="Wu T."/>
        </authorList>
    </citation>
    <scope>NUCLEOTIDE SEQUENCE</scope>
    <source>
        <strain evidence="1">SD-1</strain>
    </source>
</reference>
<evidence type="ECO:0008006" key="3">
    <source>
        <dbReference type="Google" id="ProtNLM"/>
    </source>
</evidence>
<dbReference type="AlphaFoldDB" id="A0AAX3EM44"/>
<sequence>MTDTQIGAFLRECVIYEEDSEEGLDFEALYGLYISWCVLGNKVPVPDSAFRTSVRTSGVKHEKRDGVRYYPGLRMIGDAARDYVLNSIPDEVVEVVVPPIPVTEVEDGGDVVLPAKAV</sequence>
<accession>A0AAX3EM44</accession>
<protein>
    <recommendedName>
        <fullName evidence="3">DNA primase/nucleoside triphosphatase C-terminal domain-containing protein</fullName>
    </recommendedName>
</protein>